<dbReference type="InterPro" id="IPR052342">
    <property type="entry name" value="MCH/BMMD"/>
</dbReference>
<dbReference type="PANTHER" id="PTHR43664">
    <property type="entry name" value="MONOAMINE OXIDASE-RELATED"/>
    <property type="match status" value="1"/>
</dbReference>
<organism evidence="2 3">
    <name type="scientific">Aestuariispira insulae</name>
    <dbReference type="NCBI Taxonomy" id="1461337"/>
    <lineage>
        <taxon>Bacteria</taxon>
        <taxon>Pseudomonadati</taxon>
        <taxon>Pseudomonadota</taxon>
        <taxon>Alphaproteobacteria</taxon>
        <taxon>Rhodospirillales</taxon>
        <taxon>Kiloniellaceae</taxon>
        <taxon>Aestuariispira</taxon>
    </lineage>
</organism>
<dbReference type="SUPFAM" id="SSF54637">
    <property type="entry name" value="Thioesterase/thiol ester dehydrase-isomerase"/>
    <property type="match status" value="1"/>
</dbReference>
<evidence type="ECO:0000259" key="1">
    <source>
        <dbReference type="Pfam" id="PF01575"/>
    </source>
</evidence>
<dbReference type="PANTHER" id="PTHR43664:SF1">
    <property type="entry name" value="BETA-METHYLMALYL-COA DEHYDRATASE"/>
    <property type="match status" value="1"/>
</dbReference>
<proteinExistence type="predicted"/>
<sequence>MHSKYLDEFEAGQAYTTAKASLSEGQILDFAMMYDPQHMHIDHQAAETGPFGGVIASGFQTLSLSFRLFYDLGLIRQTNIIGVGMDELRWTAPVYPKDALQVMARVTEVRPSASKPDRGTLKWYLETINHKGDMVMHVDLIMILRRDPSQA</sequence>
<keyword evidence="3" id="KW-1185">Reference proteome</keyword>
<comment type="caution">
    <text evidence="2">The sequence shown here is derived from an EMBL/GenBank/DDBJ whole genome shotgun (WGS) entry which is preliminary data.</text>
</comment>
<feature type="domain" description="MaoC-like" evidence="1">
    <location>
        <begin position="11"/>
        <end position="113"/>
    </location>
</feature>
<dbReference type="EMBL" id="QRDW01000002">
    <property type="protein sequence ID" value="RED52235.1"/>
    <property type="molecule type" value="Genomic_DNA"/>
</dbReference>
<dbReference type="AlphaFoldDB" id="A0A3D9HS40"/>
<name>A0A3D9HS40_9PROT</name>
<dbReference type="OrthoDB" id="9797938at2"/>
<evidence type="ECO:0000313" key="2">
    <source>
        <dbReference type="EMBL" id="RED52235.1"/>
    </source>
</evidence>
<dbReference type="Pfam" id="PF01575">
    <property type="entry name" value="MaoC_dehydratas"/>
    <property type="match status" value="1"/>
</dbReference>
<dbReference type="Proteomes" id="UP000256845">
    <property type="component" value="Unassembled WGS sequence"/>
</dbReference>
<protein>
    <submittedName>
        <fullName evidence="2">Acyl dehydratase</fullName>
    </submittedName>
</protein>
<dbReference type="InterPro" id="IPR029069">
    <property type="entry name" value="HotDog_dom_sf"/>
</dbReference>
<evidence type="ECO:0000313" key="3">
    <source>
        <dbReference type="Proteomes" id="UP000256845"/>
    </source>
</evidence>
<gene>
    <name evidence="2" type="ORF">DFP90_102253</name>
</gene>
<dbReference type="Gene3D" id="3.10.129.10">
    <property type="entry name" value="Hotdog Thioesterase"/>
    <property type="match status" value="1"/>
</dbReference>
<dbReference type="InterPro" id="IPR002539">
    <property type="entry name" value="MaoC-like_dom"/>
</dbReference>
<accession>A0A3D9HS40</accession>
<reference evidence="2 3" key="1">
    <citation type="submission" date="2018-07" db="EMBL/GenBank/DDBJ databases">
        <title>Genomic Encyclopedia of Type Strains, Phase III (KMG-III): the genomes of soil and plant-associated and newly described type strains.</title>
        <authorList>
            <person name="Whitman W."/>
        </authorList>
    </citation>
    <scope>NUCLEOTIDE SEQUENCE [LARGE SCALE GENOMIC DNA]</scope>
    <source>
        <strain evidence="2 3">CECT 8488</strain>
    </source>
</reference>
<dbReference type="RefSeq" id="WP_115935786.1">
    <property type="nucleotide sequence ID" value="NZ_QRDW01000002.1"/>
</dbReference>